<dbReference type="RefSeq" id="WP_319926646.1">
    <property type="nucleotide sequence ID" value="NZ_VCDP01000045.1"/>
</dbReference>
<evidence type="ECO:0000313" key="2">
    <source>
        <dbReference type="Proteomes" id="UP001271640"/>
    </source>
</evidence>
<evidence type="ECO:0000313" key="1">
    <source>
        <dbReference type="EMBL" id="MDX7999935.1"/>
    </source>
</evidence>
<dbReference type="EMBL" id="VCDP01000045">
    <property type="protein sequence ID" value="MDX7999935.1"/>
    <property type="molecule type" value="Genomic_DNA"/>
</dbReference>
<dbReference type="InterPro" id="IPR047976">
    <property type="entry name" value="Anti_VapB2-like"/>
</dbReference>
<dbReference type="Gene3D" id="2.10.260.10">
    <property type="match status" value="1"/>
</dbReference>
<accession>A0ABU4SMU3</accession>
<keyword evidence="2" id="KW-1185">Reference proteome</keyword>
<sequence length="64" mass="7399">MRKNLNGGGLFRLPADLRFPDNVKDVTVRAKGKERIITPIQNIWDSFFLSEQSVTDDFLSERMD</sequence>
<organism evidence="1 2">
    <name type="scientific">Xenorhabdus littoralis</name>
    <dbReference type="NCBI Taxonomy" id="2582835"/>
    <lineage>
        <taxon>Bacteria</taxon>
        <taxon>Pseudomonadati</taxon>
        <taxon>Pseudomonadota</taxon>
        <taxon>Gammaproteobacteria</taxon>
        <taxon>Enterobacterales</taxon>
        <taxon>Morganellaceae</taxon>
        <taxon>Xenorhabdus</taxon>
    </lineage>
</organism>
<dbReference type="NCBIfam" id="NF040493">
    <property type="entry name" value="TA_anti_VapB"/>
    <property type="match status" value="1"/>
</dbReference>
<comment type="caution">
    <text evidence="1">The sequence shown here is derived from an EMBL/GenBank/DDBJ whole genome shotgun (WGS) entry which is preliminary data.</text>
</comment>
<reference evidence="2" key="1">
    <citation type="journal article" date="2024" name="Toxins">
        <title>Genome Sequence Analysis of Native Xenorhabdus Strains Isolated from Entomopathogenic Nematodes in Argentina.</title>
        <authorList>
            <person name="Palma L."/>
            <person name="Frizzo L."/>
            <person name="Kaiser S."/>
            <person name="Berry C."/>
            <person name="Caballero P."/>
            <person name="Bode H.B."/>
            <person name="Del Valle E.E."/>
        </authorList>
    </citation>
    <scope>NUCLEOTIDE SEQUENCE [LARGE SCALE GENOMIC DNA]</scope>
    <source>
        <strain evidence="2">Reich</strain>
    </source>
</reference>
<name>A0ABU4SMU3_9GAMM</name>
<protein>
    <recommendedName>
        <fullName evidence="3">Antitoxin</fullName>
    </recommendedName>
</protein>
<evidence type="ECO:0008006" key="3">
    <source>
        <dbReference type="Google" id="ProtNLM"/>
    </source>
</evidence>
<proteinExistence type="predicted"/>
<dbReference type="Proteomes" id="UP001271640">
    <property type="component" value="Unassembled WGS sequence"/>
</dbReference>
<gene>
    <name evidence="1" type="ORF">FE394_12140</name>
</gene>